<dbReference type="EMBL" id="BSFI01000006">
    <property type="protein sequence ID" value="GLK67464.1"/>
    <property type="molecule type" value="Genomic_DNA"/>
</dbReference>
<reference evidence="2" key="2">
    <citation type="submission" date="2023-01" db="EMBL/GenBank/DDBJ databases">
        <authorList>
            <person name="Sun Q."/>
            <person name="Evtushenko L."/>
        </authorList>
    </citation>
    <scope>NUCLEOTIDE SEQUENCE</scope>
    <source>
        <strain evidence="2">VKM B-2347</strain>
    </source>
</reference>
<reference evidence="2" key="1">
    <citation type="journal article" date="2014" name="Int. J. Syst. Evol. Microbiol.">
        <title>Complete genome sequence of Corynebacterium casei LMG S-19264T (=DSM 44701T), isolated from a smear-ripened cheese.</title>
        <authorList>
            <consortium name="US DOE Joint Genome Institute (JGI-PGF)"/>
            <person name="Walter F."/>
            <person name="Albersmeier A."/>
            <person name="Kalinowski J."/>
            <person name="Ruckert C."/>
        </authorList>
    </citation>
    <scope>NUCLEOTIDE SEQUENCE</scope>
    <source>
        <strain evidence="2">VKM B-2347</strain>
    </source>
</reference>
<dbReference type="SUPFAM" id="SSF56281">
    <property type="entry name" value="Metallo-hydrolase/oxidoreductase"/>
    <property type="match status" value="1"/>
</dbReference>
<name>A0A9W6MUJ3_9HYPH</name>
<comment type="caution">
    <text evidence="2">The sequence shown here is derived from an EMBL/GenBank/DDBJ whole genome shotgun (WGS) entry which is preliminary data.</text>
</comment>
<evidence type="ECO:0000259" key="1">
    <source>
        <dbReference type="Pfam" id="PF12706"/>
    </source>
</evidence>
<dbReference type="Pfam" id="PF12706">
    <property type="entry name" value="Lactamase_B_2"/>
    <property type="match status" value="1"/>
</dbReference>
<sequence>MSLAVTILGCGSSGGVPRVASGWGACDPDEPKNRRRRCSLLVERTSDASVTRVLVDTGADLRDQLLGAGVDRVDGVLYTHEHADHTHGIDDLRPLAIHAHGRVDIWCDAQMSKFLNDRFGYVFETPPGSVYPPILNERRLTAGEAASIEGPGGVIEALPIALIHGRERALGFRFDGVAYTPDVNDIPEAAVSTLENLDLWIVDALREAPHPSHFTLAQALDWIERLKPRRAVLTNLHTDMDYATLKARLPAGVEPAYDGMTFKIESV</sequence>
<accession>A0A9W6MUJ3</accession>
<dbReference type="PANTHER" id="PTHR42663:SF6">
    <property type="entry name" value="HYDROLASE C777.06C-RELATED"/>
    <property type="match status" value="1"/>
</dbReference>
<dbReference type="InterPro" id="IPR001279">
    <property type="entry name" value="Metallo-B-lactamas"/>
</dbReference>
<dbReference type="PANTHER" id="PTHR42663">
    <property type="entry name" value="HYDROLASE C777.06C-RELATED-RELATED"/>
    <property type="match status" value="1"/>
</dbReference>
<dbReference type="Gene3D" id="3.60.15.10">
    <property type="entry name" value="Ribonuclease Z/Hydroxyacylglutathione hydrolase-like"/>
    <property type="match status" value="1"/>
</dbReference>
<evidence type="ECO:0000313" key="2">
    <source>
        <dbReference type="EMBL" id="GLK67464.1"/>
    </source>
</evidence>
<protein>
    <submittedName>
        <fullName evidence="2">Phosphoribosyl 1,2-cyclic phosphodiesterase</fullName>
    </submittedName>
</protein>
<dbReference type="RefSeq" id="WP_271167719.1">
    <property type="nucleotide sequence ID" value="NZ_BSFI01000006.1"/>
</dbReference>
<feature type="domain" description="Metallo-beta-lactamase" evidence="1">
    <location>
        <begin position="51"/>
        <end position="234"/>
    </location>
</feature>
<keyword evidence="3" id="KW-1185">Reference proteome</keyword>
<dbReference type="Proteomes" id="UP001143372">
    <property type="component" value="Unassembled WGS sequence"/>
</dbReference>
<dbReference type="AlphaFoldDB" id="A0A9W6MUJ3"/>
<evidence type="ECO:0000313" key="3">
    <source>
        <dbReference type="Proteomes" id="UP001143372"/>
    </source>
</evidence>
<dbReference type="InterPro" id="IPR036866">
    <property type="entry name" value="RibonucZ/Hydroxyglut_hydro"/>
</dbReference>
<dbReference type="CDD" id="cd16279">
    <property type="entry name" value="metallo-hydrolase-like_MBL-fold"/>
    <property type="match status" value="1"/>
</dbReference>
<proteinExistence type="predicted"/>
<organism evidence="2 3">
    <name type="scientific">Hansschlegelia plantiphila</name>
    <dbReference type="NCBI Taxonomy" id="374655"/>
    <lineage>
        <taxon>Bacteria</taxon>
        <taxon>Pseudomonadati</taxon>
        <taxon>Pseudomonadota</taxon>
        <taxon>Alphaproteobacteria</taxon>
        <taxon>Hyphomicrobiales</taxon>
        <taxon>Methylopilaceae</taxon>
        <taxon>Hansschlegelia</taxon>
    </lineage>
</organism>
<gene>
    <name evidence="2" type="ORF">GCM10008179_11020</name>
</gene>